<dbReference type="SUPFAM" id="SSF52980">
    <property type="entry name" value="Restriction endonuclease-like"/>
    <property type="match status" value="1"/>
</dbReference>
<accession>A0AAJ6B3Q7</accession>
<dbReference type="InterPro" id="IPR011335">
    <property type="entry name" value="Restrct_endonuc-II-like"/>
</dbReference>
<gene>
    <name evidence="1" type="ORF">P0Y48_13300</name>
</gene>
<evidence type="ECO:0000313" key="1">
    <source>
        <dbReference type="EMBL" id="WEK13417.1"/>
    </source>
</evidence>
<dbReference type="Gene3D" id="3.40.960.10">
    <property type="entry name" value="VSR Endonuclease"/>
    <property type="match status" value="1"/>
</dbReference>
<protein>
    <recommendedName>
        <fullName evidence="3">DUF559 domain-containing protein</fullName>
    </recommendedName>
</protein>
<evidence type="ECO:0008006" key="3">
    <source>
        <dbReference type="Google" id="ProtNLM"/>
    </source>
</evidence>
<dbReference type="AlphaFoldDB" id="A0AAJ6B3Q7"/>
<dbReference type="EMBL" id="CP119321">
    <property type="protein sequence ID" value="WEK13417.1"/>
    <property type="molecule type" value="Genomic_DNA"/>
</dbReference>
<reference evidence="1" key="1">
    <citation type="submission" date="2023-03" db="EMBL/GenBank/DDBJ databases">
        <title>Andean soil-derived lignocellulolytic bacterial consortium as a source of novel taxa and putative plastic-active enzymes.</title>
        <authorList>
            <person name="Diaz-Garcia L."/>
            <person name="Chuvochina M."/>
            <person name="Feuerriegel G."/>
            <person name="Bunk B."/>
            <person name="Sproer C."/>
            <person name="Streit W.R."/>
            <person name="Rodriguez L.M."/>
            <person name="Overmann J."/>
            <person name="Jimenez D.J."/>
        </authorList>
    </citation>
    <scope>NUCLEOTIDE SEQUENCE</scope>
    <source>
        <strain evidence="1">MAG 4610</strain>
    </source>
</reference>
<evidence type="ECO:0000313" key="2">
    <source>
        <dbReference type="Proteomes" id="UP001213972"/>
    </source>
</evidence>
<dbReference type="Proteomes" id="UP001213972">
    <property type="component" value="Chromosome"/>
</dbReference>
<proteinExistence type="predicted"/>
<sequence length="313" mass="33558">MRRQPLPAHLATSFSVAAARAAGVTASRLRSADLRAPFHGVRVRADARAASSAEDALVDAAHAYAQRMPVGHFFSHVAAAVLWGLPLPLEVVAGRALDVCVHAPRRAPAGRGVVGHAVVPALAHVVRHPVHGVALSTPASTWAMLAVVLRDDRDLVAVADAVIRAPMHRTDPAPLATRVQLEAAVAAGRRVGAARLRAVLPRAISRSRSRAETWLRLILVGAGLPEPEANVDVVEAGVWLGQVDLAYPALRVALEYEGEHHLTDPRQWAADIARYDRLAEAGWRVIRVTKAGVFGRSDDLVERVRRALVQATR</sequence>
<name>A0AAJ6B3Q7_9MICO</name>
<organism evidence="1 2">
    <name type="scientific">Candidatus Microbacterium phytovorans</name>
    <dbReference type="NCBI Taxonomy" id="3121374"/>
    <lineage>
        <taxon>Bacteria</taxon>
        <taxon>Bacillati</taxon>
        <taxon>Actinomycetota</taxon>
        <taxon>Actinomycetes</taxon>
        <taxon>Micrococcales</taxon>
        <taxon>Microbacteriaceae</taxon>
        <taxon>Microbacterium</taxon>
    </lineage>
</organism>